<feature type="domain" description="MalT-like winged helix" evidence="1">
    <location>
        <begin position="259"/>
        <end position="339"/>
    </location>
</feature>
<feature type="non-terminal residue" evidence="2">
    <location>
        <position position="376"/>
    </location>
</feature>
<accession>A0A937X8Y9</accession>
<protein>
    <recommendedName>
        <fullName evidence="1">MalT-like winged helix domain-containing protein</fullName>
    </recommendedName>
</protein>
<dbReference type="AlphaFoldDB" id="A0A937X8Y9"/>
<dbReference type="Gene3D" id="3.40.50.300">
    <property type="entry name" value="P-loop containing nucleotide triphosphate hydrolases"/>
    <property type="match status" value="1"/>
</dbReference>
<gene>
    <name evidence="2" type="ORF">FJY75_09630</name>
</gene>
<dbReference type="InterPro" id="IPR059106">
    <property type="entry name" value="WHD_MalT"/>
</dbReference>
<dbReference type="SUPFAM" id="SSF52540">
    <property type="entry name" value="P-loop containing nucleoside triphosphate hydrolases"/>
    <property type="match status" value="1"/>
</dbReference>
<dbReference type="Pfam" id="PF25873">
    <property type="entry name" value="WHD_MalT"/>
    <property type="match status" value="1"/>
</dbReference>
<dbReference type="Proteomes" id="UP000748308">
    <property type="component" value="Unassembled WGS sequence"/>
</dbReference>
<proteinExistence type="predicted"/>
<dbReference type="EMBL" id="VGIY01000262">
    <property type="protein sequence ID" value="MBM3318098.1"/>
    <property type="molecule type" value="Genomic_DNA"/>
</dbReference>
<sequence length="376" mass="41966">MRSLMATNPEKTHIPRLPAGYVPRRRLDRDWPGWRTKQLVLVTAGAGFGKTSFLAANAREGGRRCSWLSLDEGDVDLAVLGAHLREALDAGSPRADLERDPRDPEFPRRLLAETAASLRDGEERLLVLDDAHLIRDSAPVLRFLDGLIRYLPAGNTLILSSREPLEVATLKTRCQGGVAELTAHELEFRPEEAADLFAHRFPGARLERQQARRLVAQTEGWASGIEIFLQLLDGSGADAVARALDRMGRAGTGWFEYFAEEVVGRLDLSMRDFLVRTSLLTELQPEICDALLGTRDSRARLEELARRNLFTVATGGASGGYRYHHLFRSFLRDRLPRVLDEKARRSLLRRAARLFARQGAWAEAAEVYAEAGYVGT</sequence>
<organism evidence="2 3">
    <name type="scientific">Eiseniibacteriota bacterium</name>
    <dbReference type="NCBI Taxonomy" id="2212470"/>
    <lineage>
        <taxon>Bacteria</taxon>
        <taxon>Candidatus Eiseniibacteriota</taxon>
    </lineage>
</organism>
<comment type="caution">
    <text evidence="2">The sequence shown here is derived from an EMBL/GenBank/DDBJ whole genome shotgun (WGS) entry which is preliminary data.</text>
</comment>
<reference evidence="2" key="1">
    <citation type="submission" date="2019-03" db="EMBL/GenBank/DDBJ databases">
        <title>Lake Tanganyika Metagenome-Assembled Genomes (MAGs).</title>
        <authorList>
            <person name="Tran P."/>
        </authorList>
    </citation>
    <scope>NUCLEOTIDE SEQUENCE</scope>
    <source>
        <strain evidence="2">M_DeepCast_400m_m2_100</strain>
    </source>
</reference>
<evidence type="ECO:0000259" key="1">
    <source>
        <dbReference type="Pfam" id="PF25873"/>
    </source>
</evidence>
<name>A0A937X8Y9_UNCEI</name>
<dbReference type="InterPro" id="IPR027417">
    <property type="entry name" value="P-loop_NTPase"/>
</dbReference>
<evidence type="ECO:0000313" key="3">
    <source>
        <dbReference type="Proteomes" id="UP000748308"/>
    </source>
</evidence>
<evidence type="ECO:0000313" key="2">
    <source>
        <dbReference type="EMBL" id="MBM3318098.1"/>
    </source>
</evidence>